<feature type="transmembrane region" description="Helical" evidence="8">
    <location>
        <begin position="339"/>
        <end position="361"/>
    </location>
</feature>
<feature type="compositionally biased region" description="Polar residues" evidence="7">
    <location>
        <begin position="1"/>
        <end position="17"/>
    </location>
</feature>
<keyword evidence="5 8" id="KW-0472">Membrane</keyword>
<dbReference type="GO" id="GO:0038023">
    <property type="term" value="F:signaling receptor activity"/>
    <property type="evidence" value="ECO:0007669"/>
    <property type="project" value="TreeGrafter"/>
</dbReference>
<comment type="similarity">
    <text evidence="2">Belongs to the ADIPOR family.</text>
</comment>
<evidence type="ECO:0000256" key="6">
    <source>
        <dbReference type="PIRSR" id="PIRSR604254-1"/>
    </source>
</evidence>
<comment type="subcellular location">
    <subcellularLocation>
        <location evidence="1">Membrane</location>
        <topology evidence="1">Multi-pass membrane protein</topology>
    </subcellularLocation>
</comment>
<feature type="transmembrane region" description="Helical" evidence="8">
    <location>
        <begin position="208"/>
        <end position="227"/>
    </location>
</feature>
<dbReference type="PANTHER" id="PTHR20855:SF52">
    <property type="entry name" value="ADIPONECTIN RECEPTOR PROTEIN"/>
    <property type="match status" value="1"/>
</dbReference>
<protein>
    <submittedName>
        <fullName evidence="9">Uncharacterized protein</fullName>
    </submittedName>
</protein>
<feature type="binding site" evidence="6">
    <location>
        <position position="341"/>
    </location>
    <ligand>
        <name>Zn(2+)</name>
        <dbReference type="ChEBI" id="CHEBI:29105"/>
    </ligand>
</feature>
<accession>A0A176VDN6</accession>
<dbReference type="InterPro" id="IPR004254">
    <property type="entry name" value="AdipoR/HlyIII-related"/>
</dbReference>
<feature type="region of interest" description="Disordered" evidence="7">
    <location>
        <begin position="1"/>
        <end position="26"/>
    </location>
</feature>
<dbReference type="AlphaFoldDB" id="A0A176VDN6"/>
<evidence type="ECO:0000256" key="3">
    <source>
        <dbReference type="ARBA" id="ARBA00022692"/>
    </source>
</evidence>
<keyword evidence="10" id="KW-1185">Reference proteome</keyword>
<keyword evidence="6" id="KW-0479">Metal-binding</keyword>
<keyword evidence="4 8" id="KW-1133">Transmembrane helix</keyword>
<feature type="transmembrane region" description="Helical" evidence="8">
    <location>
        <begin position="174"/>
        <end position="196"/>
    </location>
</feature>
<evidence type="ECO:0000313" key="10">
    <source>
        <dbReference type="Proteomes" id="UP000077202"/>
    </source>
</evidence>
<reference evidence="9" key="1">
    <citation type="submission" date="2016-03" db="EMBL/GenBank/DDBJ databases">
        <title>Mechanisms controlling the formation of the plant cell surface in tip-growing cells are functionally conserved among land plants.</title>
        <authorList>
            <person name="Honkanen S."/>
            <person name="Jones V.A."/>
            <person name="Morieri G."/>
            <person name="Champion C."/>
            <person name="Hetherington A.J."/>
            <person name="Kelly S."/>
            <person name="Saint-Marcoux D."/>
            <person name="Proust H."/>
            <person name="Prescott H."/>
            <person name="Dolan L."/>
        </authorList>
    </citation>
    <scope>NUCLEOTIDE SEQUENCE [LARGE SCALE GENOMIC DNA]</scope>
    <source>
        <tissue evidence="9">Whole gametophyte</tissue>
    </source>
</reference>
<organism evidence="9 10">
    <name type="scientific">Marchantia polymorpha subsp. ruderalis</name>
    <dbReference type="NCBI Taxonomy" id="1480154"/>
    <lineage>
        <taxon>Eukaryota</taxon>
        <taxon>Viridiplantae</taxon>
        <taxon>Streptophyta</taxon>
        <taxon>Embryophyta</taxon>
        <taxon>Marchantiophyta</taxon>
        <taxon>Marchantiopsida</taxon>
        <taxon>Marchantiidae</taxon>
        <taxon>Marchantiales</taxon>
        <taxon>Marchantiaceae</taxon>
        <taxon>Marchantia</taxon>
    </lineage>
</organism>
<feature type="transmembrane region" description="Helical" evidence="8">
    <location>
        <begin position="239"/>
        <end position="257"/>
    </location>
</feature>
<proteinExistence type="inferred from homology"/>
<dbReference type="GO" id="GO:0046872">
    <property type="term" value="F:metal ion binding"/>
    <property type="evidence" value="ECO:0007669"/>
    <property type="project" value="UniProtKB-KW"/>
</dbReference>
<dbReference type="GO" id="GO:0009744">
    <property type="term" value="P:response to sucrose"/>
    <property type="evidence" value="ECO:0007669"/>
    <property type="project" value="UniProtKB-ARBA"/>
</dbReference>
<dbReference type="GO" id="GO:0016020">
    <property type="term" value="C:membrane"/>
    <property type="evidence" value="ECO:0007669"/>
    <property type="project" value="UniProtKB-SubCell"/>
</dbReference>
<evidence type="ECO:0000256" key="8">
    <source>
        <dbReference type="SAM" id="Phobius"/>
    </source>
</evidence>
<feature type="binding site" evidence="6">
    <location>
        <position position="192"/>
    </location>
    <ligand>
        <name>Zn(2+)</name>
        <dbReference type="ChEBI" id="CHEBI:29105"/>
    </ligand>
</feature>
<feature type="transmembrane region" description="Helical" evidence="8">
    <location>
        <begin position="300"/>
        <end position="318"/>
    </location>
</feature>
<dbReference type="Proteomes" id="UP000077202">
    <property type="component" value="Unassembled WGS sequence"/>
</dbReference>
<evidence type="ECO:0000256" key="1">
    <source>
        <dbReference type="ARBA" id="ARBA00004141"/>
    </source>
</evidence>
<keyword evidence="6" id="KW-0862">Zinc</keyword>
<evidence type="ECO:0000256" key="5">
    <source>
        <dbReference type="ARBA" id="ARBA00023136"/>
    </source>
</evidence>
<keyword evidence="3 8" id="KW-0812">Transmembrane</keyword>
<evidence type="ECO:0000313" key="9">
    <source>
        <dbReference type="EMBL" id="OAE18502.1"/>
    </source>
</evidence>
<dbReference type="Pfam" id="PF03006">
    <property type="entry name" value="HlyIII"/>
    <property type="match status" value="1"/>
</dbReference>
<comment type="caution">
    <text evidence="9">The sequence shown here is derived from an EMBL/GenBank/DDBJ whole genome shotgun (WGS) entry which is preliminary data.</text>
</comment>
<dbReference type="EMBL" id="LVLJ01004053">
    <property type="protein sequence ID" value="OAE18502.1"/>
    <property type="molecule type" value="Genomic_DNA"/>
</dbReference>
<name>A0A176VDN6_MARPO</name>
<evidence type="ECO:0000256" key="4">
    <source>
        <dbReference type="ARBA" id="ARBA00022989"/>
    </source>
</evidence>
<dbReference type="PANTHER" id="PTHR20855">
    <property type="entry name" value="ADIPOR/PROGESTIN RECEPTOR-RELATED"/>
    <property type="match status" value="1"/>
</dbReference>
<evidence type="ECO:0000256" key="7">
    <source>
        <dbReference type="SAM" id="MobiDB-lite"/>
    </source>
</evidence>
<feature type="binding site" evidence="6">
    <location>
        <position position="337"/>
    </location>
    <ligand>
        <name>Zn(2+)</name>
        <dbReference type="ChEBI" id="CHEBI:29105"/>
    </ligand>
</feature>
<gene>
    <name evidence="9" type="ORF">AXG93_163s1350</name>
</gene>
<evidence type="ECO:0000256" key="2">
    <source>
        <dbReference type="ARBA" id="ARBA00007018"/>
    </source>
</evidence>
<feature type="transmembrane region" description="Helical" evidence="8">
    <location>
        <begin position="269"/>
        <end position="288"/>
    </location>
</feature>
<sequence length="370" mass="42329">MEVQSAMDQSSAHTEFPTNLRERRSNVDCAVRDSDSNQGMSKYVPDSISSGAQRLKREVNKRYELVKFQALPEHLKDNEYIFKHYRADWPIREALGSIFTIHNETLNIWTHLSGFFVFMGLTIYTAMKMPSYGEIPGMMHHLPNFQQLRWQSVTDELTNMVAPQPQKPISRWPFFVFLSGAMFCLLSSSICHLLYCHSQRMANLLLKLDYIGIAYLIAASFYPPVYYTFMCNPTLRNTYLIGITCLGLCTIAVSLMPMFQTHQFRPFRAILFASMGISGIVPCVHKLLLHWGEPAAQTTFYLEMTMGALYGLGAVIYATRVPERWKPGHFDIAGHSHQLFHVLVVAGALTHYRAGLLYLKWRDEQGCEAM</sequence>